<keyword evidence="2" id="KW-1185">Reference proteome</keyword>
<reference evidence="1 2" key="1">
    <citation type="submission" date="2024-04" db="EMBL/GenBank/DDBJ databases">
        <title>genome sequences of Mucor flavus KT1a and Helicostylum pulchrum KT1b strains isolation_sourced from the surface of a dry-aged beef.</title>
        <authorList>
            <person name="Toyotome T."/>
            <person name="Hosono M."/>
            <person name="Torimaru M."/>
            <person name="Fukuda K."/>
            <person name="Mikami N."/>
        </authorList>
    </citation>
    <scope>NUCLEOTIDE SEQUENCE [LARGE SCALE GENOMIC DNA]</scope>
    <source>
        <strain evidence="1 2">KT1b</strain>
    </source>
</reference>
<accession>A0ABP9YGJ2</accession>
<proteinExistence type="predicted"/>
<dbReference type="Proteomes" id="UP001476247">
    <property type="component" value="Unassembled WGS sequence"/>
</dbReference>
<organism evidence="1 2">
    <name type="scientific">Helicostylum pulchrum</name>
    <dbReference type="NCBI Taxonomy" id="562976"/>
    <lineage>
        <taxon>Eukaryota</taxon>
        <taxon>Fungi</taxon>
        <taxon>Fungi incertae sedis</taxon>
        <taxon>Mucoromycota</taxon>
        <taxon>Mucoromycotina</taxon>
        <taxon>Mucoromycetes</taxon>
        <taxon>Mucorales</taxon>
        <taxon>Mucorineae</taxon>
        <taxon>Mucoraceae</taxon>
        <taxon>Helicostylum</taxon>
    </lineage>
</organism>
<gene>
    <name evidence="1" type="ORF">HPULCUR_011587</name>
</gene>
<name>A0ABP9YGJ2_9FUNG</name>
<comment type="caution">
    <text evidence="1">The sequence shown here is derived from an EMBL/GenBank/DDBJ whole genome shotgun (WGS) entry which is preliminary data.</text>
</comment>
<evidence type="ECO:0000313" key="1">
    <source>
        <dbReference type="EMBL" id="GAA5806059.1"/>
    </source>
</evidence>
<evidence type="ECO:0000313" key="2">
    <source>
        <dbReference type="Proteomes" id="UP001476247"/>
    </source>
</evidence>
<sequence>MSSLVLSPNSSMTEVRNLVNEKKCTRNVLCFTENVFTMVNDKLTFCTAFSDEKLKKYFAKKISGIDIESVLEACRSQSEASAINRLTTNIIDQVGAPSVTIASSSSAAAAPLSSTATAAVKKIKSIMPKDFKGLSSYEQAVLFVDSR</sequence>
<protein>
    <submittedName>
        <fullName evidence="1">Uncharacterized protein</fullName>
    </submittedName>
</protein>
<dbReference type="EMBL" id="BAABUJ010000056">
    <property type="protein sequence ID" value="GAA5806059.1"/>
    <property type="molecule type" value="Genomic_DNA"/>
</dbReference>